<evidence type="ECO:0000313" key="8">
    <source>
        <dbReference type="Proteomes" id="UP001291687"/>
    </source>
</evidence>
<comment type="caution">
    <text evidence="7">The sequence shown here is derived from an EMBL/GenBank/DDBJ whole genome shotgun (WGS) entry which is preliminary data.</text>
</comment>
<feature type="transmembrane region" description="Helical" evidence="6">
    <location>
        <begin position="282"/>
        <end position="301"/>
    </location>
</feature>
<keyword evidence="8" id="KW-1185">Reference proteome</keyword>
<dbReference type="PANTHER" id="PTHR30238">
    <property type="entry name" value="MEMBRANE BOUND PREDICTED REDOX MODULATOR"/>
    <property type="match status" value="1"/>
</dbReference>
<keyword evidence="5 6" id="KW-0472">Membrane</keyword>
<organism evidence="7 8">
    <name type="scientific">Candidatus Megaera venefica</name>
    <dbReference type="NCBI Taxonomy" id="2055910"/>
    <lineage>
        <taxon>Bacteria</taxon>
        <taxon>Pseudomonadati</taxon>
        <taxon>Pseudomonadota</taxon>
        <taxon>Alphaproteobacteria</taxon>
        <taxon>Rickettsiales</taxon>
        <taxon>Rickettsiaceae</taxon>
        <taxon>Candidatus Megaera</taxon>
    </lineage>
</organism>
<gene>
    <name evidence="7" type="ORF">Megvenef_01385</name>
</gene>
<dbReference type="InterPro" id="IPR022369">
    <property type="entry name" value="Integral_membrane_TerC_rswitch"/>
</dbReference>
<dbReference type="Proteomes" id="UP001291687">
    <property type="component" value="Unassembled WGS sequence"/>
</dbReference>
<dbReference type="PANTHER" id="PTHR30238:SF0">
    <property type="entry name" value="THYLAKOID MEMBRANE PROTEIN TERC, CHLOROPLASTIC"/>
    <property type="match status" value="1"/>
</dbReference>
<keyword evidence="4 6" id="KW-1133">Transmembrane helix</keyword>
<feature type="transmembrane region" description="Helical" evidence="6">
    <location>
        <begin position="6"/>
        <end position="26"/>
    </location>
</feature>
<evidence type="ECO:0000256" key="4">
    <source>
        <dbReference type="ARBA" id="ARBA00022989"/>
    </source>
</evidence>
<name>A0ABU5NE17_9RICK</name>
<feature type="transmembrane region" description="Helical" evidence="6">
    <location>
        <begin position="104"/>
        <end position="125"/>
    </location>
</feature>
<reference evidence="7 8" key="1">
    <citation type="submission" date="2023-03" db="EMBL/GenBank/DDBJ databases">
        <title>Host association and intracellularity evolved multiple times independently in the Rickettsiales.</title>
        <authorList>
            <person name="Castelli M."/>
            <person name="Nardi T."/>
            <person name="Gammuto L."/>
            <person name="Bellinzona G."/>
            <person name="Sabaneyeva E."/>
            <person name="Potekhin A."/>
            <person name="Serra V."/>
            <person name="Petroni G."/>
            <person name="Sassera D."/>
        </authorList>
    </citation>
    <scope>NUCLEOTIDE SEQUENCE [LARGE SCALE GENOMIC DNA]</scope>
    <source>
        <strain evidence="7 8">Sr 2-6</strain>
    </source>
</reference>
<accession>A0ABU5NE17</accession>
<feature type="transmembrane region" description="Helical" evidence="6">
    <location>
        <begin position="195"/>
        <end position="219"/>
    </location>
</feature>
<keyword evidence="3 6" id="KW-0812">Transmembrane</keyword>
<feature type="transmembrane region" description="Helical" evidence="6">
    <location>
        <begin position="225"/>
        <end position="245"/>
    </location>
</feature>
<evidence type="ECO:0000256" key="6">
    <source>
        <dbReference type="SAM" id="Phobius"/>
    </source>
</evidence>
<sequence length="309" mass="34873">METNSLYWAVFGTIVITLLILDLGVLNKRDHVMTLGQSLSLSLFYITIACCFGMYIHYAIGASPAHDYFTGFLLEKAMSLDNIFVISIIFSFFKIPLKYQHRVLFWGILGVIILRAIMISAGAILLAKFSWLLFIFGAILIVTGIKTLYLANNHSFDINDMYVYKLLKKKINIYPELVGNKFIVVENSKVFATPLLMALITIEFMDLVFAIDSIPAIFAITQNTFIVYTSNIFAILGLRALFFCLADIVERFKYIKYSLALILILIGVKIFAGHFIDIPKYIPLVVTFVLLVLGVLVSLVMKNRESKLG</sequence>
<comment type="similarity">
    <text evidence="2">Belongs to the TerC family.</text>
</comment>
<evidence type="ECO:0000256" key="3">
    <source>
        <dbReference type="ARBA" id="ARBA00022692"/>
    </source>
</evidence>
<evidence type="ECO:0000256" key="5">
    <source>
        <dbReference type="ARBA" id="ARBA00023136"/>
    </source>
</evidence>
<dbReference type="EMBL" id="JARJFB010000130">
    <property type="protein sequence ID" value="MEA0971407.1"/>
    <property type="molecule type" value="Genomic_DNA"/>
</dbReference>
<dbReference type="RefSeq" id="WP_322777308.1">
    <property type="nucleotide sequence ID" value="NZ_JARJFB010000130.1"/>
</dbReference>
<evidence type="ECO:0000256" key="1">
    <source>
        <dbReference type="ARBA" id="ARBA00004141"/>
    </source>
</evidence>
<evidence type="ECO:0000313" key="7">
    <source>
        <dbReference type="EMBL" id="MEA0971407.1"/>
    </source>
</evidence>
<dbReference type="InterPro" id="IPR005496">
    <property type="entry name" value="Integral_membrane_TerC"/>
</dbReference>
<protein>
    <submittedName>
        <fullName evidence="7">TerC family protein</fullName>
    </submittedName>
</protein>
<feature type="transmembrane region" description="Helical" evidence="6">
    <location>
        <begin position="80"/>
        <end position="97"/>
    </location>
</feature>
<evidence type="ECO:0000256" key="2">
    <source>
        <dbReference type="ARBA" id="ARBA00007511"/>
    </source>
</evidence>
<feature type="transmembrane region" description="Helical" evidence="6">
    <location>
        <begin position="257"/>
        <end position="276"/>
    </location>
</feature>
<feature type="transmembrane region" description="Helical" evidence="6">
    <location>
        <begin position="38"/>
        <end position="60"/>
    </location>
</feature>
<comment type="subcellular location">
    <subcellularLocation>
        <location evidence="1">Membrane</location>
        <topology evidence="1">Multi-pass membrane protein</topology>
    </subcellularLocation>
</comment>
<feature type="transmembrane region" description="Helical" evidence="6">
    <location>
        <begin position="131"/>
        <end position="151"/>
    </location>
</feature>
<proteinExistence type="inferred from homology"/>
<dbReference type="NCBIfam" id="TIGR03718">
    <property type="entry name" value="R_switched_Alx"/>
    <property type="match status" value="1"/>
</dbReference>
<dbReference type="Pfam" id="PF03741">
    <property type="entry name" value="TerC"/>
    <property type="match status" value="1"/>
</dbReference>